<protein>
    <recommendedName>
        <fullName evidence="2">Non-homologous end joining protein Ku</fullName>
    </recommendedName>
</protein>
<dbReference type="RefSeq" id="WP_092121489.1">
    <property type="nucleotide sequence ID" value="NZ_FMXO01000012.1"/>
</dbReference>
<evidence type="ECO:0000256" key="3">
    <source>
        <dbReference type="SAM" id="Phobius"/>
    </source>
</evidence>
<reference evidence="5 6" key="1">
    <citation type="submission" date="2016-10" db="EMBL/GenBank/DDBJ databases">
        <authorList>
            <person name="de Groot N.N."/>
        </authorList>
    </citation>
    <scope>NUCLEOTIDE SEQUENCE [LARGE SCALE GENOMIC DNA]</scope>
    <source>
        <strain evidence="5 6">ASO4-2</strain>
    </source>
</reference>
<feature type="domain" description="Ku" evidence="4">
    <location>
        <begin position="61"/>
        <end position="189"/>
    </location>
</feature>
<name>A0A1G6DK47_9BACT</name>
<dbReference type="Gene3D" id="2.40.290.10">
    <property type="match status" value="1"/>
</dbReference>
<keyword evidence="2" id="KW-0227">DNA damage</keyword>
<dbReference type="PIRSF" id="PIRSF006493">
    <property type="entry name" value="Prok_Ku"/>
    <property type="match status" value="1"/>
</dbReference>
<keyword evidence="3" id="KW-0812">Transmembrane</keyword>
<comment type="subunit">
    <text evidence="2">Homodimer. Interacts with LigD.</text>
</comment>
<sequence length="325" mass="37073">MPEPNDSEIRRRSIWYGTVAFGLVSIPVALLPARRSQRVRLRMLAPDGVPLARQYYCPKEERLIEQEEIVRGYEVEEGRFVTVTDDELESLQPQKSREIDLRRFVPVEQIDPQYLERPYFLTPMGDSRKAYRLLTETMEKTGRAGIATFVMRSREYLVAILAKNGILMAETLRFADEIRPAHVAGSVDVHKEIPENRIETMISEIRSASADDLDQDELKDEYAEQLVALAEGKRAAGRDLVAPMERETDPDNDGGDDGKVIDLMQFLKRSVEMEREKEPVRKTRDVDSLEELNKSELYARAKELGISGRSSMSRGELLEAVRGVD</sequence>
<dbReference type="GO" id="GO:0006310">
    <property type="term" value="P:DNA recombination"/>
    <property type="evidence" value="ECO:0007669"/>
    <property type="project" value="UniProtKB-KW"/>
</dbReference>
<keyword evidence="1 2" id="KW-0238">DNA-binding</keyword>
<feature type="transmembrane region" description="Helical" evidence="3">
    <location>
        <begin position="14"/>
        <end position="33"/>
    </location>
</feature>
<dbReference type="HAMAP" id="MF_01875">
    <property type="entry name" value="Prokaryotic_Ku"/>
    <property type="match status" value="1"/>
</dbReference>
<evidence type="ECO:0000256" key="1">
    <source>
        <dbReference type="ARBA" id="ARBA00023125"/>
    </source>
</evidence>
<dbReference type="STRING" id="617002.SAMN05660653_02222"/>
<keyword evidence="6" id="KW-1185">Reference proteome</keyword>
<dbReference type="GO" id="GO:0006303">
    <property type="term" value="P:double-strand break repair via nonhomologous end joining"/>
    <property type="evidence" value="ECO:0007669"/>
    <property type="project" value="UniProtKB-UniRule"/>
</dbReference>
<dbReference type="AlphaFoldDB" id="A0A1G6DK47"/>
<dbReference type="Proteomes" id="UP000198771">
    <property type="component" value="Unassembled WGS sequence"/>
</dbReference>
<dbReference type="OrthoDB" id="9795084at2"/>
<keyword evidence="2" id="KW-0234">DNA repair</keyword>
<dbReference type="PANTHER" id="PTHR41251">
    <property type="entry name" value="NON-HOMOLOGOUS END JOINING PROTEIN KU"/>
    <property type="match status" value="1"/>
</dbReference>
<evidence type="ECO:0000256" key="2">
    <source>
        <dbReference type="HAMAP-Rule" id="MF_01875"/>
    </source>
</evidence>
<organism evidence="5 6">
    <name type="scientific">Desulfonatronum thiosulfatophilum</name>
    <dbReference type="NCBI Taxonomy" id="617002"/>
    <lineage>
        <taxon>Bacteria</taxon>
        <taxon>Pseudomonadati</taxon>
        <taxon>Thermodesulfobacteriota</taxon>
        <taxon>Desulfovibrionia</taxon>
        <taxon>Desulfovibrionales</taxon>
        <taxon>Desulfonatronaceae</taxon>
        <taxon>Desulfonatronum</taxon>
    </lineage>
</organism>
<comment type="similarity">
    <text evidence="2">Belongs to the prokaryotic Ku family.</text>
</comment>
<dbReference type="EMBL" id="FMXO01000012">
    <property type="protein sequence ID" value="SDB45554.1"/>
    <property type="molecule type" value="Genomic_DNA"/>
</dbReference>
<evidence type="ECO:0000259" key="4">
    <source>
        <dbReference type="SMART" id="SM00559"/>
    </source>
</evidence>
<gene>
    <name evidence="2" type="primary">ku</name>
    <name evidence="5" type="ORF">SAMN05660653_02222</name>
</gene>
<dbReference type="GO" id="GO:0003690">
    <property type="term" value="F:double-stranded DNA binding"/>
    <property type="evidence" value="ECO:0007669"/>
    <property type="project" value="UniProtKB-UniRule"/>
</dbReference>
<comment type="function">
    <text evidence="2">With LigD forms a non-homologous end joining (NHEJ) DNA repair enzyme, which repairs dsDNA breaks with reduced fidelity. Binds linear dsDNA with 5'- and 3'- overhangs but not closed circular dsDNA nor ssDNA. Recruits and stimulates the ligase activity of LigD.</text>
</comment>
<keyword evidence="3" id="KW-0472">Membrane</keyword>
<dbReference type="NCBIfam" id="TIGR02772">
    <property type="entry name" value="Ku_bact"/>
    <property type="match status" value="1"/>
</dbReference>
<dbReference type="InterPro" id="IPR009187">
    <property type="entry name" value="Prok_Ku"/>
</dbReference>
<dbReference type="InterPro" id="IPR016194">
    <property type="entry name" value="SPOC-like_C_dom_sf"/>
</dbReference>
<dbReference type="PANTHER" id="PTHR41251:SF1">
    <property type="entry name" value="NON-HOMOLOGOUS END JOINING PROTEIN KU"/>
    <property type="match status" value="1"/>
</dbReference>
<evidence type="ECO:0000313" key="6">
    <source>
        <dbReference type="Proteomes" id="UP000198771"/>
    </source>
</evidence>
<dbReference type="Pfam" id="PF02735">
    <property type="entry name" value="Ku"/>
    <property type="match status" value="1"/>
</dbReference>
<proteinExistence type="inferred from homology"/>
<keyword evidence="3" id="KW-1133">Transmembrane helix</keyword>
<evidence type="ECO:0000313" key="5">
    <source>
        <dbReference type="EMBL" id="SDB45554.1"/>
    </source>
</evidence>
<dbReference type="InterPro" id="IPR006164">
    <property type="entry name" value="DNA_bd_Ku70/Ku80"/>
</dbReference>
<dbReference type="SMART" id="SM00559">
    <property type="entry name" value="Ku78"/>
    <property type="match status" value="1"/>
</dbReference>
<dbReference type="SUPFAM" id="SSF100939">
    <property type="entry name" value="SPOC domain-like"/>
    <property type="match status" value="1"/>
</dbReference>
<keyword evidence="2" id="KW-0233">DNA recombination</keyword>
<accession>A0A1G6DK47</accession>